<dbReference type="EMBL" id="BFEA01000114">
    <property type="protein sequence ID" value="GBG69393.1"/>
    <property type="molecule type" value="Genomic_DNA"/>
</dbReference>
<dbReference type="AlphaFoldDB" id="A0A388KHE1"/>
<dbReference type="InterPro" id="IPR032151">
    <property type="entry name" value="CFAP61_N"/>
</dbReference>
<evidence type="ECO:0000259" key="1">
    <source>
        <dbReference type="Pfam" id="PF16092"/>
    </source>
</evidence>
<sequence>MKDELERMFGAYNLAKSLELSLYSLVAHSKGGEILGFMVLHNVPSIPGHILPEDLHSMDVWLQSETVDNGYAPLSILWLEFFWIKSSTTMLEILSKALLCTALALSPETHFIFYAGPLSTTDLSGPLFNIVASSEELQLTLYLINRRCILLFTFSTVMIFSLSATNCL</sequence>
<proteinExistence type="predicted"/>
<evidence type="ECO:0000313" key="3">
    <source>
        <dbReference type="Proteomes" id="UP000265515"/>
    </source>
</evidence>
<reference evidence="2 3" key="1">
    <citation type="journal article" date="2018" name="Cell">
        <title>The Chara Genome: Secondary Complexity and Implications for Plant Terrestrialization.</title>
        <authorList>
            <person name="Nishiyama T."/>
            <person name="Sakayama H."/>
            <person name="Vries J.D."/>
            <person name="Buschmann H."/>
            <person name="Saint-Marcoux D."/>
            <person name="Ullrich K.K."/>
            <person name="Haas F.B."/>
            <person name="Vanderstraeten L."/>
            <person name="Becker D."/>
            <person name="Lang D."/>
            <person name="Vosolsobe S."/>
            <person name="Rombauts S."/>
            <person name="Wilhelmsson P.K.I."/>
            <person name="Janitza P."/>
            <person name="Kern R."/>
            <person name="Heyl A."/>
            <person name="Rumpler F."/>
            <person name="Villalobos L.I.A.C."/>
            <person name="Clay J.M."/>
            <person name="Skokan R."/>
            <person name="Toyoda A."/>
            <person name="Suzuki Y."/>
            <person name="Kagoshima H."/>
            <person name="Schijlen E."/>
            <person name="Tajeshwar N."/>
            <person name="Catarino B."/>
            <person name="Hetherington A.J."/>
            <person name="Saltykova A."/>
            <person name="Bonnot C."/>
            <person name="Breuninger H."/>
            <person name="Symeonidi A."/>
            <person name="Radhakrishnan G.V."/>
            <person name="Van Nieuwerburgh F."/>
            <person name="Deforce D."/>
            <person name="Chang C."/>
            <person name="Karol K.G."/>
            <person name="Hedrich R."/>
            <person name="Ulvskov P."/>
            <person name="Glockner G."/>
            <person name="Delwiche C.F."/>
            <person name="Petrasek J."/>
            <person name="Van de Peer Y."/>
            <person name="Friml J."/>
            <person name="Beilby M."/>
            <person name="Dolan L."/>
            <person name="Kohara Y."/>
            <person name="Sugano S."/>
            <person name="Fujiyama A."/>
            <person name="Delaux P.-M."/>
            <person name="Quint M."/>
            <person name="TheiBen G."/>
            <person name="Hagemann M."/>
            <person name="Harholt J."/>
            <person name="Dunand C."/>
            <person name="Zachgo S."/>
            <person name="Langdale J."/>
            <person name="Maumus F."/>
            <person name="Straeten D.V.D."/>
            <person name="Gould S.B."/>
            <person name="Rensing S.A."/>
        </authorList>
    </citation>
    <scope>NUCLEOTIDE SEQUENCE [LARGE SCALE GENOMIC DNA]</scope>
    <source>
        <strain evidence="2 3">S276</strain>
    </source>
</reference>
<dbReference type="Proteomes" id="UP000265515">
    <property type="component" value="Unassembled WGS sequence"/>
</dbReference>
<protein>
    <recommendedName>
        <fullName evidence="1">Cilia- and flagella-associated protein 61 N-terminal domain-containing protein</fullName>
    </recommendedName>
</protein>
<organism evidence="2 3">
    <name type="scientific">Chara braunii</name>
    <name type="common">Braun's stonewort</name>
    <dbReference type="NCBI Taxonomy" id="69332"/>
    <lineage>
        <taxon>Eukaryota</taxon>
        <taxon>Viridiplantae</taxon>
        <taxon>Streptophyta</taxon>
        <taxon>Charophyceae</taxon>
        <taxon>Charales</taxon>
        <taxon>Characeae</taxon>
        <taxon>Chara</taxon>
    </lineage>
</organism>
<name>A0A388KHE1_CHABU</name>
<feature type="domain" description="Cilia- and flagella-associated protein 61 N-terminal" evidence="1">
    <location>
        <begin position="2"/>
        <end position="120"/>
    </location>
</feature>
<dbReference type="Pfam" id="PF16092">
    <property type="entry name" value="CFAP61_N"/>
    <property type="match status" value="1"/>
</dbReference>
<gene>
    <name evidence="2" type="ORF">CBR_g4086</name>
</gene>
<accession>A0A388KHE1</accession>
<comment type="caution">
    <text evidence="2">The sequence shown here is derived from an EMBL/GenBank/DDBJ whole genome shotgun (WGS) entry which is preliminary data.</text>
</comment>
<keyword evidence="3" id="KW-1185">Reference proteome</keyword>
<dbReference type="Gramene" id="GBG69393">
    <property type="protein sequence ID" value="GBG69393"/>
    <property type="gene ID" value="CBR_g4086"/>
</dbReference>
<evidence type="ECO:0000313" key="2">
    <source>
        <dbReference type="EMBL" id="GBG69393.1"/>
    </source>
</evidence>